<organism evidence="1">
    <name type="scientific">Solanum chilense</name>
    <name type="common">Tomato</name>
    <name type="synonym">Lycopersicon chilense</name>
    <dbReference type="NCBI Taxonomy" id="4083"/>
    <lineage>
        <taxon>Eukaryota</taxon>
        <taxon>Viridiplantae</taxon>
        <taxon>Streptophyta</taxon>
        <taxon>Embryophyta</taxon>
        <taxon>Tracheophyta</taxon>
        <taxon>Spermatophyta</taxon>
        <taxon>Magnoliopsida</taxon>
        <taxon>eudicotyledons</taxon>
        <taxon>Gunneridae</taxon>
        <taxon>Pentapetalae</taxon>
        <taxon>asterids</taxon>
        <taxon>lamiids</taxon>
        <taxon>Solanales</taxon>
        <taxon>Solanaceae</taxon>
        <taxon>Solanoideae</taxon>
        <taxon>Solaneae</taxon>
        <taxon>Solanum</taxon>
        <taxon>Solanum subgen. Lycopersicon</taxon>
    </lineage>
</organism>
<dbReference type="EMBL" id="RXGB01000366">
    <property type="protein sequence ID" value="TMX03771.1"/>
    <property type="molecule type" value="Genomic_DNA"/>
</dbReference>
<accession>A0A6N2CDW0</accession>
<protein>
    <submittedName>
        <fullName evidence="1">Uncharacterized protein</fullName>
    </submittedName>
</protein>
<sequence>MLSYPWRREVVLLFFIFSDGTFIVLKENLGKALDQKQLLMNIIYQIQKDMFQQKDDHSGKQTAEVSFNYIAPAHIVIYNWATRGRWHPVSMFVRVGPLRR</sequence>
<name>A0A6N2CDW0_SOLCI</name>
<proteinExistence type="predicted"/>
<comment type="caution">
    <text evidence="1">The sequence shown here is derived from an EMBL/GenBank/DDBJ whole genome shotgun (WGS) entry which is preliminary data.</text>
</comment>
<evidence type="ECO:0000313" key="1">
    <source>
        <dbReference type="EMBL" id="TMX03771.1"/>
    </source>
</evidence>
<gene>
    <name evidence="1" type="ORF">EJD97_014175</name>
</gene>
<reference evidence="1" key="1">
    <citation type="submission" date="2019-05" db="EMBL/GenBank/DDBJ databases">
        <title>The de novo reference genome and transcriptome assemblies of the wild tomato species Solanum chilense.</title>
        <authorList>
            <person name="Stam R."/>
            <person name="Nosenko T."/>
            <person name="Hoerger A.C."/>
            <person name="Stephan W."/>
            <person name="Seidel M.A."/>
            <person name="Kuhn J.M.M."/>
            <person name="Haberer G."/>
            <person name="Tellier A."/>
        </authorList>
    </citation>
    <scope>NUCLEOTIDE SEQUENCE</scope>
    <source>
        <tissue evidence="1">Mature leaves</tissue>
    </source>
</reference>
<dbReference type="AlphaFoldDB" id="A0A6N2CDW0"/>